<evidence type="ECO:0000256" key="1">
    <source>
        <dbReference type="ARBA" id="ARBA00005578"/>
    </source>
</evidence>
<dbReference type="InterPro" id="IPR050961">
    <property type="entry name" value="BolA/IbaG_stress_morph_reg"/>
</dbReference>
<dbReference type="InterPro" id="IPR036065">
    <property type="entry name" value="BolA-like_sf"/>
</dbReference>
<comment type="caution">
    <text evidence="3">The sequence shown here is derived from an EMBL/GenBank/DDBJ whole genome shotgun (WGS) entry which is preliminary data.</text>
</comment>
<name>A0A520MHN9_9GAMM</name>
<sequence>MDLEEIKSLLESTLIDCEVQVESQGNHFNIVAVGDFFEGKRAVQRQQLVYAVLNDQISSGAIHAVNMKLFTQQEWQDRS</sequence>
<evidence type="ECO:0000313" key="4">
    <source>
        <dbReference type="Proteomes" id="UP000315889"/>
    </source>
</evidence>
<protein>
    <submittedName>
        <fullName evidence="3">BolA/IbaG family iron-sulfur metabolism protein</fullName>
    </submittedName>
</protein>
<evidence type="ECO:0000256" key="2">
    <source>
        <dbReference type="RuleBase" id="RU003860"/>
    </source>
</evidence>
<dbReference type="PIRSF" id="PIRSF003113">
    <property type="entry name" value="BolA"/>
    <property type="match status" value="1"/>
</dbReference>
<dbReference type="Gene3D" id="3.30.300.90">
    <property type="entry name" value="BolA-like"/>
    <property type="match status" value="1"/>
</dbReference>
<dbReference type="AlphaFoldDB" id="A0A520MHN9"/>
<proteinExistence type="inferred from homology"/>
<dbReference type="Pfam" id="PF01722">
    <property type="entry name" value="BolA"/>
    <property type="match status" value="1"/>
</dbReference>
<dbReference type="PANTHER" id="PTHR46229:SF4">
    <property type="entry name" value="ACID STRESS PROTEIN IBAG"/>
    <property type="match status" value="1"/>
</dbReference>
<comment type="similarity">
    <text evidence="1 2">Belongs to the BolA/IbaG family.</text>
</comment>
<dbReference type="Proteomes" id="UP000315889">
    <property type="component" value="Unassembled WGS sequence"/>
</dbReference>
<gene>
    <name evidence="3" type="ORF">EVB03_03275</name>
</gene>
<accession>A0A520MHN9</accession>
<organism evidence="3 4">
    <name type="scientific">SAR92 clade bacterium</name>
    <dbReference type="NCBI Taxonomy" id="2315479"/>
    <lineage>
        <taxon>Bacteria</taxon>
        <taxon>Pseudomonadati</taxon>
        <taxon>Pseudomonadota</taxon>
        <taxon>Gammaproteobacteria</taxon>
        <taxon>Cellvibrionales</taxon>
        <taxon>Porticoccaceae</taxon>
        <taxon>SAR92 clade</taxon>
    </lineage>
</organism>
<reference evidence="3 4" key="1">
    <citation type="submission" date="2019-02" db="EMBL/GenBank/DDBJ databases">
        <title>Prokaryotic population dynamics and viral predation in marine succession experiment using metagenomics: the confinement effect.</title>
        <authorList>
            <person name="Haro-Moreno J.M."/>
            <person name="Rodriguez-Valera F."/>
            <person name="Lopez-Perez M."/>
        </authorList>
    </citation>
    <scope>NUCLEOTIDE SEQUENCE [LARGE SCALE GENOMIC DNA]</scope>
    <source>
        <strain evidence="3">MED-G170</strain>
    </source>
</reference>
<evidence type="ECO:0000313" key="3">
    <source>
        <dbReference type="EMBL" id="RZO20742.1"/>
    </source>
</evidence>
<dbReference type="EMBL" id="SHBP01000003">
    <property type="protein sequence ID" value="RZO20742.1"/>
    <property type="molecule type" value="Genomic_DNA"/>
</dbReference>
<dbReference type="PANTHER" id="PTHR46229">
    <property type="entry name" value="BOLA TRANSCRIPTION REGULATOR"/>
    <property type="match status" value="1"/>
</dbReference>
<dbReference type="SUPFAM" id="SSF82657">
    <property type="entry name" value="BolA-like"/>
    <property type="match status" value="1"/>
</dbReference>
<dbReference type="InterPro" id="IPR002634">
    <property type="entry name" value="BolA"/>
</dbReference>